<protein>
    <submittedName>
        <fullName evidence="1">Uncharacterized protein</fullName>
    </submittedName>
</protein>
<keyword evidence="2" id="KW-1185">Reference proteome</keyword>
<dbReference type="Proteomes" id="UP000814128">
    <property type="component" value="Unassembled WGS sequence"/>
</dbReference>
<sequence>MPTSARMTLVLVNAFVWYRGRGGPAAALRHISYPVNAAQNVPLALQILTGDGTLVGDRCSIRSSHTLNDIFLSWLAAHMLWARDWRVLVSLSILRAGTIGLWVYANVFTFRSPMNKLAGVTSLVPATLVVSCAYNVPASGANAPQIPSSIWADEPSPNLVEVSSMIYLVVTALRSSTGRIFAAFGISFDLITNDSHVYGMHYRCMNHSACGSEKLEDALDFEGCPFRFKVP</sequence>
<evidence type="ECO:0000313" key="2">
    <source>
        <dbReference type="Proteomes" id="UP000814128"/>
    </source>
</evidence>
<evidence type="ECO:0000313" key="1">
    <source>
        <dbReference type="EMBL" id="KAI0028334.1"/>
    </source>
</evidence>
<gene>
    <name evidence="1" type="ORF">K488DRAFT_73849</name>
</gene>
<dbReference type="EMBL" id="MU273763">
    <property type="protein sequence ID" value="KAI0028334.1"/>
    <property type="molecule type" value="Genomic_DNA"/>
</dbReference>
<reference evidence="1" key="2">
    <citation type="journal article" date="2022" name="New Phytol.">
        <title>Evolutionary transition to the ectomycorrhizal habit in the genomes of a hyperdiverse lineage of mushroom-forming fungi.</title>
        <authorList>
            <person name="Looney B."/>
            <person name="Miyauchi S."/>
            <person name="Morin E."/>
            <person name="Drula E."/>
            <person name="Courty P.E."/>
            <person name="Kohler A."/>
            <person name="Kuo A."/>
            <person name="LaButti K."/>
            <person name="Pangilinan J."/>
            <person name="Lipzen A."/>
            <person name="Riley R."/>
            <person name="Andreopoulos W."/>
            <person name="He G."/>
            <person name="Johnson J."/>
            <person name="Nolan M."/>
            <person name="Tritt A."/>
            <person name="Barry K.W."/>
            <person name="Grigoriev I.V."/>
            <person name="Nagy L.G."/>
            <person name="Hibbett D."/>
            <person name="Henrissat B."/>
            <person name="Matheny P.B."/>
            <person name="Labbe J."/>
            <person name="Martin F.M."/>
        </authorList>
    </citation>
    <scope>NUCLEOTIDE SEQUENCE</scope>
    <source>
        <strain evidence="1">EC-137</strain>
    </source>
</reference>
<proteinExistence type="predicted"/>
<reference evidence="1" key="1">
    <citation type="submission" date="2021-02" db="EMBL/GenBank/DDBJ databases">
        <authorList>
            <consortium name="DOE Joint Genome Institute"/>
            <person name="Ahrendt S."/>
            <person name="Looney B.P."/>
            <person name="Miyauchi S."/>
            <person name="Morin E."/>
            <person name="Drula E."/>
            <person name="Courty P.E."/>
            <person name="Chicoki N."/>
            <person name="Fauchery L."/>
            <person name="Kohler A."/>
            <person name="Kuo A."/>
            <person name="Labutti K."/>
            <person name="Pangilinan J."/>
            <person name="Lipzen A."/>
            <person name="Riley R."/>
            <person name="Andreopoulos W."/>
            <person name="He G."/>
            <person name="Johnson J."/>
            <person name="Barry K.W."/>
            <person name="Grigoriev I.V."/>
            <person name="Nagy L."/>
            <person name="Hibbett D."/>
            <person name="Henrissat B."/>
            <person name="Matheny P.B."/>
            <person name="Labbe J."/>
            <person name="Martin F."/>
        </authorList>
    </citation>
    <scope>NUCLEOTIDE SEQUENCE</scope>
    <source>
        <strain evidence="1">EC-137</strain>
    </source>
</reference>
<accession>A0ACB8Q9D8</accession>
<comment type="caution">
    <text evidence="1">The sequence shown here is derived from an EMBL/GenBank/DDBJ whole genome shotgun (WGS) entry which is preliminary data.</text>
</comment>
<name>A0ACB8Q9D8_9AGAM</name>
<organism evidence="1 2">
    <name type="scientific">Vararia minispora EC-137</name>
    <dbReference type="NCBI Taxonomy" id="1314806"/>
    <lineage>
        <taxon>Eukaryota</taxon>
        <taxon>Fungi</taxon>
        <taxon>Dikarya</taxon>
        <taxon>Basidiomycota</taxon>
        <taxon>Agaricomycotina</taxon>
        <taxon>Agaricomycetes</taxon>
        <taxon>Russulales</taxon>
        <taxon>Lachnocladiaceae</taxon>
        <taxon>Vararia</taxon>
    </lineage>
</organism>